<evidence type="ECO:0000259" key="1">
    <source>
        <dbReference type="PROSITE" id="PS51205"/>
    </source>
</evidence>
<dbReference type="SUPFAM" id="SSF109993">
    <property type="entry name" value="VPS9 domain"/>
    <property type="match status" value="1"/>
</dbReference>
<dbReference type="SMART" id="SM00167">
    <property type="entry name" value="VPS9"/>
    <property type="match status" value="1"/>
</dbReference>
<gene>
    <name evidence="2" type="ORF">L9F63_024706</name>
</gene>
<accession>A0AAD7ZF66</accession>
<dbReference type="GO" id="GO:0045022">
    <property type="term" value="P:early endosome to late endosome transport"/>
    <property type="evidence" value="ECO:0007669"/>
    <property type="project" value="TreeGrafter"/>
</dbReference>
<dbReference type="GO" id="GO:0005770">
    <property type="term" value="C:late endosome"/>
    <property type="evidence" value="ECO:0007669"/>
    <property type="project" value="TreeGrafter"/>
</dbReference>
<dbReference type="GO" id="GO:0000149">
    <property type="term" value="F:SNARE binding"/>
    <property type="evidence" value="ECO:0007669"/>
    <property type="project" value="TreeGrafter"/>
</dbReference>
<protein>
    <recommendedName>
        <fullName evidence="1">VPS9 domain-containing protein</fullName>
    </recommendedName>
</protein>
<feature type="non-terminal residue" evidence="2">
    <location>
        <position position="1"/>
    </location>
</feature>
<dbReference type="PROSITE" id="PS51205">
    <property type="entry name" value="VPS9"/>
    <property type="match status" value="1"/>
</dbReference>
<dbReference type="InterPro" id="IPR037191">
    <property type="entry name" value="VPS9_dom_sf"/>
</dbReference>
<dbReference type="GO" id="GO:0005085">
    <property type="term" value="F:guanyl-nucleotide exchange factor activity"/>
    <property type="evidence" value="ECO:0007669"/>
    <property type="project" value="TreeGrafter"/>
</dbReference>
<dbReference type="InterPro" id="IPR003123">
    <property type="entry name" value="VPS9"/>
</dbReference>
<dbReference type="PANTHER" id="PTHR24170:SF1">
    <property type="entry name" value="DOMAIN PROTEIN, PUTATIVE (AFU_ORTHOLOGUE AFUA_1G09870)-RELATED"/>
    <property type="match status" value="1"/>
</dbReference>
<dbReference type="GO" id="GO:0030133">
    <property type="term" value="C:transport vesicle"/>
    <property type="evidence" value="ECO:0007669"/>
    <property type="project" value="TreeGrafter"/>
</dbReference>
<dbReference type="GO" id="GO:0005886">
    <property type="term" value="C:plasma membrane"/>
    <property type="evidence" value="ECO:0007669"/>
    <property type="project" value="TreeGrafter"/>
</dbReference>
<name>A0AAD7ZF66_DIPPU</name>
<reference evidence="2" key="2">
    <citation type="submission" date="2023-05" db="EMBL/GenBank/DDBJ databases">
        <authorList>
            <person name="Fouks B."/>
        </authorList>
    </citation>
    <scope>NUCLEOTIDE SEQUENCE</scope>
    <source>
        <strain evidence="2">Stay&amp;Tobe</strain>
        <tissue evidence="2">Testes</tissue>
    </source>
</reference>
<dbReference type="GO" id="GO:0005769">
    <property type="term" value="C:early endosome"/>
    <property type="evidence" value="ECO:0007669"/>
    <property type="project" value="TreeGrafter"/>
</dbReference>
<comment type="caution">
    <text evidence="2">The sequence shown here is derived from an EMBL/GenBank/DDBJ whole genome shotgun (WGS) entry which is preliminary data.</text>
</comment>
<dbReference type="PANTHER" id="PTHR24170">
    <property type="entry name" value="ANKYRIN REPEAT DOMAIN-CONTAINING PROTEIN 27"/>
    <property type="match status" value="1"/>
</dbReference>
<dbReference type="Pfam" id="PF02204">
    <property type="entry name" value="VPS9"/>
    <property type="match status" value="1"/>
</dbReference>
<dbReference type="InterPro" id="IPR051248">
    <property type="entry name" value="UPF0507/Ank_repeat_27"/>
</dbReference>
<keyword evidence="3" id="KW-1185">Reference proteome</keyword>
<dbReference type="EMBL" id="JASPKZ010008620">
    <property type="protein sequence ID" value="KAJ9579187.1"/>
    <property type="molecule type" value="Genomic_DNA"/>
</dbReference>
<evidence type="ECO:0000313" key="3">
    <source>
        <dbReference type="Proteomes" id="UP001233999"/>
    </source>
</evidence>
<feature type="domain" description="VPS9" evidence="1">
    <location>
        <begin position="242"/>
        <end position="393"/>
    </location>
</feature>
<dbReference type="Gene3D" id="1.20.1050.80">
    <property type="entry name" value="VPS9 domain"/>
    <property type="match status" value="1"/>
</dbReference>
<organism evidence="2 3">
    <name type="scientific">Diploptera punctata</name>
    <name type="common">Pacific beetle cockroach</name>
    <dbReference type="NCBI Taxonomy" id="6984"/>
    <lineage>
        <taxon>Eukaryota</taxon>
        <taxon>Metazoa</taxon>
        <taxon>Ecdysozoa</taxon>
        <taxon>Arthropoda</taxon>
        <taxon>Hexapoda</taxon>
        <taxon>Insecta</taxon>
        <taxon>Pterygota</taxon>
        <taxon>Neoptera</taxon>
        <taxon>Polyneoptera</taxon>
        <taxon>Dictyoptera</taxon>
        <taxon>Blattodea</taxon>
        <taxon>Blaberoidea</taxon>
        <taxon>Blaberidae</taxon>
        <taxon>Diplopterinae</taxon>
        <taxon>Diploptera</taxon>
    </lineage>
</organism>
<reference evidence="2" key="1">
    <citation type="journal article" date="2023" name="IScience">
        <title>Live-bearing cockroach genome reveals convergent evolutionary mechanisms linked to viviparity in insects and beyond.</title>
        <authorList>
            <person name="Fouks B."/>
            <person name="Harrison M.C."/>
            <person name="Mikhailova A.A."/>
            <person name="Marchal E."/>
            <person name="English S."/>
            <person name="Carruthers M."/>
            <person name="Jennings E.C."/>
            <person name="Chiamaka E.L."/>
            <person name="Frigard R.A."/>
            <person name="Pippel M."/>
            <person name="Attardo G.M."/>
            <person name="Benoit J.B."/>
            <person name="Bornberg-Bauer E."/>
            <person name="Tobe S.S."/>
        </authorList>
    </citation>
    <scope>NUCLEOTIDE SEQUENCE</scope>
    <source>
        <tissue evidence="2">Testes</tissue>
    </source>
</reference>
<proteinExistence type="predicted"/>
<dbReference type="GO" id="GO:0097422">
    <property type="term" value="C:tubular endosome"/>
    <property type="evidence" value="ECO:0007669"/>
    <property type="project" value="TreeGrafter"/>
</dbReference>
<sequence>MAADELEYNVYYHTLQNKFRRKYEEALSKCWTLCIPSTSALRGIDITKQFVDIHVLIPHSSSSYYTSSDENCAFGFELKGSCLILEKAPIETAEKHIVQILSEETGYNKELQQYKILITDKPLSPEYKPEEASSVTVHNKNILSLTDAVDFLTQSEAYIEILVKLGPELRNLYPTLMTESLPVVREKMHDLMGRYWMAILKTHTLDRQRDARFQNLISISVENYIMSRMHDLVFQMVSIAHEEEDVRILSLVKELASVGVTADQLGAPEDFAVPLPAAVVELASLDSLNCPIDKLSCLRTTLDLILAELKGAIVDAQSVLSKDSQLPTLTTDDLIPLLVTVIIQAKPLHMASNLYYMENFQWTLSPSDAISFSLVNFKAAIQELLTLKPTSLRPRSEKVHRELGLEDLMK</sequence>
<dbReference type="Proteomes" id="UP001233999">
    <property type="component" value="Unassembled WGS sequence"/>
</dbReference>
<dbReference type="AlphaFoldDB" id="A0AAD7ZF66"/>
<evidence type="ECO:0000313" key="2">
    <source>
        <dbReference type="EMBL" id="KAJ9579187.1"/>
    </source>
</evidence>